<keyword evidence="3" id="KW-1185">Reference proteome</keyword>
<evidence type="ECO:0008006" key="4">
    <source>
        <dbReference type="Google" id="ProtNLM"/>
    </source>
</evidence>
<sequence length="383" mass="42846">MGNRSWEMDEEEQEQERRNMPAENDAELSGLFQAITPELYLSLPEPVRQQVQASYRALYIHGTQLDNQMPTNLSQEYAGQDVPVTHGEQEQWQPGPRYMYPSPEPFQLVNPRPQQAPQQVGQQPYRNSLDNADPPYFTQPPADNHQQPSSTFDSEFLRGADNRAAFTDEQAPPLSPGLQSGDQHQHQHQHSHSLGHYNGPTQPPQTQVNAAPLPVGRGPRYLSSARLAPVTAAAAQELWDKNHYRSNSPSNAPPGPGAADPPPPPPEGRFIRAVLAPGTSNGSIVIARCKGCRKNGKTCNAHFVWPCPRCSNRTCEVDRNTRFVAVRIHPNGFNLDRGYRIREIDGRAYTDGAALQRQLQQLVETPEEQEEETEEGNKEDMEE</sequence>
<feature type="compositionally biased region" description="Pro residues" evidence="1">
    <location>
        <begin position="251"/>
        <end position="267"/>
    </location>
</feature>
<feature type="region of interest" description="Disordered" evidence="1">
    <location>
        <begin position="1"/>
        <end position="25"/>
    </location>
</feature>
<accession>A0ABR1YN68</accession>
<proteinExistence type="predicted"/>
<feature type="compositionally biased region" description="Acidic residues" evidence="1">
    <location>
        <begin position="365"/>
        <end position="374"/>
    </location>
</feature>
<dbReference type="Proteomes" id="UP001492380">
    <property type="component" value="Unassembled WGS sequence"/>
</dbReference>
<organism evidence="2 3">
    <name type="scientific">Phyllosticta capitalensis</name>
    <dbReference type="NCBI Taxonomy" id="121624"/>
    <lineage>
        <taxon>Eukaryota</taxon>
        <taxon>Fungi</taxon>
        <taxon>Dikarya</taxon>
        <taxon>Ascomycota</taxon>
        <taxon>Pezizomycotina</taxon>
        <taxon>Dothideomycetes</taxon>
        <taxon>Dothideomycetes incertae sedis</taxon>
        <taxon>Botryosphaeriales</taxon>
        <taxon>Phyllostictaceae</taxon>
        <taxon>Phyllosticta</taxon>
    </lineage>
</organism>
<feature type="region of interest" description="Disordered" evidence="1">
    <location>
        <begin position="359"/>
        <end position="383"/>
    </location>
</feature>
<feature type="region of interest" description="Disordered" evidence="1">
    <location>
        <begin position="86"/>
        <end position="153"/>
    </location>
</feature>
<feature type="region of interest" description="Disordered" evidence="1">
    <location>
        <begin position="167"/>
        <end position="217"/>
    </location>
</feature>
<comment type="caution">
    <text evidence="2">The sequence shown here is derived from an EMBL/GenBank/DDBJ whole genome shotgun (WGS) entry which is preliminary data.</text>
</comment>
<feature type="region of interest" description="Disordered" evidence="1">
    <location>
        <begin position="243"/>
        <end position="268"/>
    </location>
</feature>
<evidence type="ECO:0000313" key="3">
    <source>
        <dbReference type="Proteomes" id="UP001492380"/>
    </source>
</evidence>
<evidence type="ECO:0000313" key="2">
    <source>
        <dbReference type="EMBL" id="KAK8233652.1"/>
    </source>
</evidence>
<dbReference type="EMBL" id="JBBWRZ010000006">
    <property type="protein sequence ID" value="KAK8233652.1"/>
    <property type="molecule type" value="Genomic_DNA"/>
</dbReference>
<name>A0ABR1YN68_9PEZI</name>
<protein>
    <recommendedName>
        <fullName evidence="4">Zn(2)-C6 fungal-type domain-containing protein</fullName>
    </recommendedName>
</protein>
<evidence type="ECO:0000256" key="1">
    <source>
        <dbReference type="SAM" id="MobiDB-lite"/>
    </source>
</evidence>
<reference evidence="2 3" key="1">
    <citation type="submission" date="2024-04" db="EMBL/GenBank/DDBJ databases">
        <title>Phyllosticta paracitricarpa is synonymous to the EU quarantine fungus P. citricarpa based on phylogenomic analyses.</title>
        <authorList>
            <consortium name="Lawrence Berkeley National Laboratory"/>
            <person name="Van Ingen-Buijs V.A."/>
            <person name="Van Westerhoven A.C."/>
            <person name="Haridas S."/>
            <person name="Skiadas P."/>
            <person name="Martin F."/>
            <person name="Groenewald J.Z."/>
            <person name="Crous P.W."/>
            <person name="Seidl M.F."/>
        </authorList>
    </citation>
    <scope>NUCLEOTIDE SEQUENCE [LARGE SCALE GENOMIC DNA]</scope>
    <source>
        <strain evidence="2 3">CBS 123374</strain>
    </source>
</reference>
<feature type="compositionally biased region" description="Polar residues" evidence="1">
    <location>
        <begin position="144"/>
        <end position="153"/>
    </location>
</feature>
<gene>
    <name evidence="2" type="ORF">HDK90DRAFT_272928</name>
</gene>
<feature type="compositionally biased region" description="Low complexity" evidence="1">
    <location>
        <begin position="111"/>
        <end position="124"/>
    </location>
</feature>